<proteinExistence type="predicted"/>
<dbReference type="RefSeq" id="WP_047252847.1">
    <property type="nucleotide sequence ID" value="NZ_CP011545.1"/>
</dbReference>
<protein>
    <recommendedName>
        <fullName evidence="4">Beta-carotene 15,15'-monooxygenase</fullName>
    </recommendedName>
</protein>
<feature type="transmembrane region" description="Helical" evidence="1">
    <location>
        <begin position="306"/>
        <end position="331"/>
    </location>
</feature>
<evidence type="ECO:0008006" key="4">
    <source>
        <dbReference type="Google" id="ProtNLM"/>
    </source>
</evidence>
<dbReference type="AlphaFoldDB" id="A0A0G3H6W2"/>
<dbReference type="PATRIC" id="fig|136857.5.peg.1047"/>
<name>A0A0G3H6W2_9CORY</name>
<feature type="transmembrane region" description="Helical" evidence="1">
    <location>
        <begin position="351"/>
        <end position="370"/>
    </location>
</feature>
<dbReference type="OrthoDB" id="4422545at2"/>
<evidence type="ECO:0000256" key="1">
    <source>
        <dbReference type="SAM" id="Phobius"/>
    </source>
</evidence>
<feature type="transmembrane region" description="Helical" evidence="1">
    <location>
        <begin position="183"/>
        <end position="204"/>
    </location>
</feature>
<feature type="transmembrane region" description="Helical" evidence="1">
    <location>
        <begin position="270"/>
        <end position="294"/>
    </location>
</feature>
<keyword evidence="1" id="KW-1133">Transmembrane helix</keyword>
<dbReference type="STRING" id="136857.CTEST_05270"/>
<feature type="transmembrane region" description="Helical" evidence="1">
    <location>
        <begin position="377"/>
        <end position="400"/>
    </location>
</feature>
<dbReference type="Proteomes" id="UP000035540">
    <property type="component" value="Chromosome"/>
</dbReference>
<reference evidence="3" key="2">
    <citation type="submission" date="2015-05" db="EMBL/GenBank/DDBJ databases">
        <title>Complete genome sequence of Corynebacterium testudinoris DSM 44614, recovered from necrotic lesions in the mouth of a tortoise.</title>
        <authorList>
            <person name="Ruckert C."/>
            <person name="Albersmeier A."/>
            <person name="Winkler A."/>
            <person name="Tauch A."/>
        </authorList>
    </citation>
    <scope>NUCLEOTIDE SEQUENCE [LARGE SCALE GENOMIC DNA]</scope>
    <source>
        <strain evidence="3">DSM 44614</strain>
    </source>
</reference>
<dbReference type="KEGG" id="cted:CTEST_05270"/>
<keyword evidence="1" id="KW-0812">Transmembrane</keyword>
<dbReference type="EMBL" id="CP011545">
    <property type="protein sequence ID" value="AKK08500.1"/>
    <property type="molecule type" value="Genomic_DNA"/>
</dbReference>
<feature type="transmembrane region" description="Helical" evidence="1">
    <location>
        <begin position="45"/>
        <end position="65"/>
    </location>
</feature>
<evidence type="ECO:0000313" key="2">
    <source>
        <dbReference type="EMBL" id="AKK08500.1"/>
    </source>
</evidence>
<keyword evidence="3" id="KW-1185">Reference proteome</keyword>
<reference evidence="2 3" key="1">
    <citation type="journal article" date="2015" name="Genome Announc.">
        <title>Complete Genome Sequence of the Type Strain Corynebacterium testudinoris DSM 44614, Recovered from Necrotic Lesions in the Mouth of a Tortoise.</title>
        <authorList>
            <person name="Ruckert C."/>
            <person name="Kriete M."/>
            <person name="Jaenicke S."/>
            <person name="Winkler A."/>
            <person name="Tauch A."/>
        </authorList>
    </citation>
    <scope>NUCLEOTIDE SEQUENCE [LARGE SCALE GENOMIC DNA]</scope>
    <source>
        <strain evidence="2 3">DSM 44614</strain>
    </source>
</reference>
<feature type="transmembrane region" description="Helical" evidence="1">
    <location>
        <begin position="225"/>
        <end position="258"/>
    </location>
</feature>
<accession>A0A0G3H6W2</accession>
<gene>
    <name evidence="2" type="ORF">CTEST_05270</name>
</gene>
<evidence type="ECO:0000313" key="3">
    <source>
        <dbReference type="Proteomes" id="UP000035540"/>
    </source>
</evidence>
<sequence>MADLTLSDVSLRARSRWHTWAAALIGLWLLTGVGIAIARSFGAPISWWVSVHSFTLGVVATAILIYSTHFTQALTRTAADDVRGLSIRVGLVQVGLILLIIGKAGYDWGALADFAATLVIGAFIWHMVVVYRHLRRSLAGQFAVTVPFYLAAAAFLVVAGLLGNFAGRGVGTYSDMIAAHSRAAIWGFAWLTVLGTMVTLLPTLSGTRISDLARRRCTRALIVHCLGLSAVIVAQMLGHAVWAGMFQLVVVAAAFLILQPVLSAVLTGGAGWTTASLSVTAGLLWMIAVCAADAASNITGADPRMITLLLIPVFLGAGLLQLILGVLHHLLPVLLAGGRARVLRAKAAADYGGVARVLLVNLGALLLLLIDAGPSRTAGFLLLGLGLVAHVGSLAVAVLLHHRSESS</sequence>
<organism evidence="2 3">
    <name type="scientific">Corynebacterium testudinoris</name>
    <dbReference type="NCBI Taxonomy" id="136857"/>
    <lineage>
        <taxon>Bacteria</taxon>
        <taxon>Bacillati</taxon>
        <taxon>Actinomycetota</taxon>
        <taxon>Actinomycetes</taxon>
        <taxon>Mycobacteriales</taxon>
        <taxon>Corynebacteriaceae</taxon>
        <taxon>Corynebacterium</taxon>
    </lineage>
</organism>
<feature type="transmembrane region" description="Helical" evidence="1">
    <location>
        <begin position="108"/>
        <end position="130"/>
    </location>
</feature>
<feature type="transmembrane region" description="Helical" evidence="1">
    <location>
        <begin position="85"/>
        <end position="102"/>
    </location>
</feature>
<feature type="transmembrane region" description="Helical" evidence="1">
    <location>
        <begin position="20"/>
        <end position="39"/>
    </location>
</feature>
<feature type="transmembrane region" description="Helical" evidence="1">
    <location>
        <begin position="142"/>
        <end position="163"/>
    </location>
</feature>
<keyword evidence="1" id="KW-0472">Membrane</keyword>